<gene>
    <name evidence="1" type="ORF">FXF68_01600</name>
</gene>
<dbReference type="Proteomes" id="UP000323505">
    <property type="component" value="Unassembled WGS sequence"/>
</dbReference>
<reference evidence="1 2" key="1">
    <citation type="submission" date="2019-08" db="EMBL/GenBank/DDBJ databases">
        <title>Actinomadura sp. nov. CYP1-5 isolated from mountain soil.</title>
        <authorList>
            <person name="Songsumanus A."/>
            <person name="Kuncharoen N."/>
            <person name="Kudo T."/>
            <person name="Yuki M."/>
            <person name="Igarashi Y."/>
            <person name="Tanasupawat S."/>
        </authorList>
    </citation>
    <scope>NUCLEOTIDE SEQUENCE [LARGE SCALE GENOMIC DNA]</scope>
    <source>
        <strain evidence="1 2">CYP1-5</strain>
    </source>
</reference>
<name>A0A5D3FXS0_9ACTN</name>
<evidence type="ECO:0000313" key="1">
    <source>
        <dbReference type="EMBL" id="TYK52500.1"/>
    </source>
</evidence>
<accession>A0A5D3FXS0</accession>
<evidence type="ECO:0000313" key="2">
    <source>
        <dbReference type="Proteomes" id="UP000323505"/>
    </source>
</evidence>
<comment type="caution">
    <text evidence="1">The sequence shown here is derived from an EMBL/GenBank/DDBJ whole genome shotgun (WGS) entry which is preliminary data.</text>
</comment>
<proteinExistence type="predicted"/>
<organism evidence="1 2">
    <name type="scientific">Actinomadura decatromicini</name>
    <dbReference type="NCBI Taxonomy" id="2604572"/>
    <lineage>
        <taxon>Bacteria</taxon>
        <taxon>Bacillati</taxon>
        <taxon>Actinomycetota</taxon>
        <taxon>Actinomycetes</taxon>
        <taxon>Streptosporangiales</taxon>
        <taxon>Thermomonosporaceae</taxon>
        <taxon>Actinomadura</taxon>
    </lineage>
</organism>
<keyword evidence="2" id="KW-1185">Reference proteome</keyword>
<dbReference type="EMBL" id="VSRQ01000001">
    <property type="protein sequence ID" value="TYK52500.1"/>
    <property type="molecule type" value="Genomic_DNA"/>
</dbReference>
<sequence>MRTASEVTRDADGRPQVALERLLTHFHSDEADILIEQNHARQNKGTLTGHGEELLPGTATFEQYLLITVGDKVYANRDALVMTSTDVSEWAPVGSTFTSKAAVDFYAVDEIDDADAKPVLTLAAKCAAEIRDELSLG</sequence>
<dbReference type="AlphaFoldDB" id="A0A5D3FXS0"/>
<protein>
    <submittedName>
        <fullName evidence="1">Uncharacterized protein</fullName>
    </submittedName>
</protein>